<dbReference type="AlphaFoldDB" id="A0A1T4MCM3"/>
<feature type="active site" description="Proton donor" evidence="12">
    <location>
        <position position="74"/>
    </location>
</feature>
<keyword evidence="6 14" id="KW-0479">Metal-binding</keyword>
<sequence length="160" mass="17510">MKSNQINIPYKEIPRAEFSEEIKLLEQHAIEAARKAYAPYSHFLVGAAVLLQSGTIVTGSNQENAAYPSGLCAERTALFSAGALYPDDPVVALLIVAFSEGKRVDMITPCGACRQVLLEVSSRFNRSFQVIMSGEQRAIVLDDNKMLLPFAFDGSDLPKE</sequence>
<evidence type="ECO:0000256" key="14">
    <source>
        <dbReference type="PIRSR" id="PIRSR606262-3"/>
    </source>
</evidence>
<evidence type="ECO:0000256" key="2">
    <source>
        <dbReference type="ARBA" id="ARBA00003949"/>
    </source>
</evidence>
<evidence type="ECO:0000256" key="1">
    <source>
        <dbReference type="ARBA" id="ARBA00001947"/>
    </source>
</evidence>
<dbReference type="STRING" id="29524.SAMN02745171_00714"/>
<dbReference type="GO" id="GO:0072527">
    <property type="term" value="P:pyrimidine-containing compound metabolic process"/>
    <property type="evidence" value="ECO:0007669"/>
    <property type="project" value="UniProtKB-ARBA"/>
</dbReference>
<dbReference type="PROSITE" id="PS51747">
    <property type="entry name" value="CYT_DCMP_DEAMINASES_2"/>
    <property type="match status" value="1"/>
</dbReference>
<feature type="domain" description="CMP/dCMP-type deaminase" evidence="16">
    <location>
        <begin position="20"/>
        <end position="141"/>
    </location>
</feature>
<dbReference type="GO" id="GO:0004126">
    <property type="term" value="F:cytidine deaminase activity"/>
    <property type="evidence" value="ECO:0007669"/>
    <property type="project" value="UniProtKB-UniRule"/>
</dbReference>
<organism evidence="17 18">
    <name type="scientific">Porphyromonas circumdentaria</name>
    <dbReference type="NCBI Taxonomy" id="29524"/>
    <lineage>
        <taxon>Bacteria</taxon>
        <taxon>Pseudomonadati</taxon>
        <taxon>Bacteroidota</taxon>
        <taxon>Bacteroidia</taxon>
        <taxon>Bacteroidales</taxon>
        <taxon>Porphyromonadaceae</taxon>
        <taxon>Porphyromonas</taxon>
    </lineage>
</organism>
<evidence type="ECO:0000256" key="5">
    <source>
        <dbReference type="ARBA" id="ARBA00018266"/>
    </source>
</evidence>
<evidence type="ECO:0000256" key="9">
    <source>
        <dbReference type="ARBA" id="ARBA00032005"/>
    </source>
</evidence>
<dbReference type="GO" id="GO:0008270">
    <property type="term" value="F:zinc ion binding"/>
    <property type="evidence" value="ECO:0007669"/>
    <property type="project" value="UniProtKB-UniRule"/>
</dbReference>
<dbReference type="InterPro" id="IPR016193">
    <property type="entry name" value="Cytidine_deaminase-like"/>
</dbReference>
<evidence type="ECO:0000313" key="17">
    <source>
        <dbReference type="EMBL" id="SJZ64672.1"/>
    </source>
</evidence>
<feature type="binding site" evidence="14">
    <location>
        <position position="110"/>
    </location>
    <ligand>
        <name>Zn(2+)</name>
        <dbReference type="ChEBI" id="CHEBI:29105"/>
        <note>catalytic</note>
    </ligand>
</feature>
<accession>A0A1T4MCM3</accession>
<dbReference type="Proteomes" id="UP000190121">
    <property type="component" value="Unassembled WGS sequence"/>
</dbReference>
<dbReference type="GO" id="GO:0005829">
    <property type="term" value="C:cytosol"/>
    <property type="evidence" value="ECO:0007669"/>
    <property type="project" value="TreeGrafter"/>
</dbReference>
<feature type="binding site" evidence="13">
    <location>
        <begin position="61"/>
        <end position="67"/>
    </location>
    <ligand>
        <name>substrate</name>
    </ligand>
</feature>
<protein>
    <recommendedName>
        <fullName evidence="5 15">Cytidine deaminase</fullName>
        <ecNumber evidence="4 15">3.5.4.5</ecNumber>
    </recommendedName>
    <alternativeName>
        <fullName evidence="9 15">Cytidine aminohydrolase</fullName>
    </alternativeName>
</protein>
<keyword evidence="8 14" id="KW-0862">Zinc</keyword>
<evidence type="ECO:0000256" key="15">
    <source>
        <dbReference type="RuleBase" id="RU364006"/>
    </source>
</evidence>
<dbReference type="InterPro" id="IPR002125">
    <property type="entry name" value="CMP_dCMP_dom"/>
</dbReference>
<dbReference type="Gene3D" id="3.40.140.10">
    <property type="entry name" value="Cytidine Deaminase, domain 2"/>
    <property type="match status" value="1"/>
</dbReference>
<evidence type="ECO:0000256" key="11">
    <source>
        <dbReference type="ARBA" id="ARBA00049558"/>
    </source>
</evidence>
<dbReference type="GO" id="GO:0055086">
    <property type="term" value="P:nucleobase-containing small molecule metabolic process"/>
    <property type="evidence" value="ECO:0007669"/>
    <property type="project" value="UniProtKB-ARBA"/>
</dbReference>
<dbReference type="EMBL" id="FUXE01000006">
    <property type="protein sequence ID" value="SJZ64672.1"/>
    <property type="molecule type" value="Genomic_DNA"/>
</dbReference>
<keyword evidence="18" id="KW-1185">Reference proteome</keyword>
<keyword evidence="7 15" id="KW-0378">Hydrolase</keyword>
<dbReference type="RefSeq" id="WP_078736662.1">
    <property type="nucleotide sequence ID" value="NZ_FUXE01000006.1"/>
</dbReference>
<dbReference type="OrthoDB" id="9795347at2"/>
<feature type="binding site" evidence="14">
    <location>
        <position position="113"/>
    </location>
    <ligand>
        <name>Zn(2+)</name>
        <dbReference type="ChEBI" id="CHEBI:29105"/>
        <note>catalytic</note>
    </ligand>
</feature>
<dbReference type="GO" id="GO:0042802">
    <property type="term" value="F:identical protein binding"/>
    <property type="evidence" value="ECO:0007669"/>
    <property type="project" value="UniProtKB-ARBA"/>
</dbReference>
<evidence type="ECO:0000313" key="18">
    <source>
        <dbReference type="Proteomes" id="UP000190121"/>
    </source>
</evidence>
<dbReference type="InterPro" id="IPR050202">
    <property type="entry name" value="Cyt/Deoxycyt_deaminase"/>
</dbReference>
<name>A0A1T4MCM3_9PORP</name>
<dbReference type="NCBIfam" id="TIGR01354">
    <property type="entry name" value="cyt_deam_tetra"/>
    <property type="match status" value="1"/>
</dbReference>
<dbReference type="InterPro" id="IPR006262">
    <property type="entry name" value="Cyt_deam_tetra"/>
</dbReference>
<comment type="function">
    <text evidence="2 15">This enzyme scavenges exogenous and endogenous cytidine and 2'-deoxycytidine for UMP synthesis.</text>
</comment>
<dbReference type="Pfam" id="PF00383">
    <property type="entry name" value="dCMP_cyt_deam_1"/>
    <property type="match status" value="1"/>
</dbReference>
<comment type="cofactor">
    <cofactor evidence="1 14 15">
        <name>Zn(2+)</name>
        <dbReference type="ChEBI" id="CHEBI:29105"/>
    </cofactor>
</comment>
<dbReference type="SUPFAM" id="SSF53927">
    <property type="entry name" value="Cytidine deaminase-like"/>
    <property type="match status" value="1"/>
</dbReference>
<dbReference type="NCBIfam" id="NF004064">
    <property type="entry name" value="PRK05578.1"/>
    <property type="match status" value="1"/>
</dbReference>
<comment type="catalytic activity">
    <reaction evidence="11 15">
        <text>cytidine + H2O + H(+) = uridine + NH4(+)</text>
        <dbReference type="Rhea" id="RHEA:16069"/>
        <dbReference type="ChEBI" id="CHEBI:15377"/>
        <dbReference type="ChEBI" id="CHEBI:15378"/>
        <dbReference type="ChEBI" id="CHEBI:16704"/>
        <dbReference type="ChEBI" id="CHEBI:17562"/>
        <dbReference type="ChEBI" id="CHEBI:28938"/>
        <dbReference type="EC" id="3.5.4.5"/>
    </reaction>
</comment>
<comment type="catalytic activity">
    <reaction evidence="10 15">
        <text>2'-deoxycytidine + H2O + H(+) = 2'-deoxyuridine + NH4(+)</text>
        <dbReference type="Rhea" id="RHEA:13433"/>
        <dbReference type="ChEBI" id="CHEBI:15377"/>
        <dbReference type="ChEBI" id="CHEBI:15378"/>
        <dbReference type="ChEBI" id="CHEBI:15698"/>
        <dbReference type="ChEBI" id="CHEBI:16450"/>
        <dbReference type="ChEBI" id="CHEBI:28938"/>
        <dbReference type="EC" id="3.5.4.5"/>
    </reaction>
</comment>
<evidence type="ECO:0000256" key="3">
    <source>
        <dbReference type="ARBA" id="ARBA00006576"/>
    </source>
</evidence>
<reference evidence="18" key="1">
    <citation type="submission" date="2017-02" db="EMBL/GenBank/DDBJ databases">
        <authorList>
            <person name="Varghese N."/>
            <person name="Submissions S."/>
        </authorList>
    </citation>
    <scope>NUCLEOTIDE SEQUENCE [LARGE SCALE GENOMIC DNA]</scope>
    <source>
        <strain evidence="18">ATCC 51356</strain>
    </source>
</reference>
<dbReference type="PROSITE" id="PS00903">
    <property type="entry name" value="CYT_DCMP_DEAMINASES_1"/>
    <property type="match status" value="1"/>
</dbReference>
<comment type="similarity">
    <text evidence="3 15">Belongs to the cytidine and deoxycytidylate deaminase family.</text>
</comment>
<evidence type="ECO:0000256" key="4">
    <source>
        <dbReference type="ARBA" id="ARBA00012783"/>
    </source>
</evidence>
<evidence type="ECO:0000256" key="12">
    <source>
        <dbReference type="PIRSR" id="PIRSR606262-1"/>
    </source>
</evidence>
<gene>
    <name evidence="17" type="ORF">SAMN02745171_00714</name>
</gene>
<evidence type="ECO:0000256" key="13">
    <source>
        <dbReference type="PIRSR" id="PIRSR606262-2"/>
    </source>
</evidence>
<proteinExistence type="inferred from homology"/>
<feature type="binding site" evidence="14">
    <location>
        <position position="72"/>
    </location>
    <ligand>
        <name>Zn(2+)</name>
        <dbReference type="ChEBI" id="CHEBI:29105"/>
        <note>catalytic</note>
    </ligand>
</feature>
<evidence type="ECO:0000259" key="16">
    <source>
        <dbReference type="PROSITE" id="PS51747"/>
    </source>
</evidence>
<evidence type="ECO:0000256" key="8">
    <source>
        <dbReference type="ARBA" id="ARBA00022833"/>
    </source>
</evidence>
<evidence type="ECO:0000256" key="7">
    <source>
        <dbReference type="ARBA" id="ARBA00022801"/>
    </source>
</evidence>
<dbReference type="PANTHER" id="PTHR11644:SF2">
    <property type="entry name" value="CYTIDINE DEAMINASE"/>
    <property type="match status" value="1"/>
</dbReference>
<dbReference type="CDD" id="cd01283">
    <property type="entry name" value="cytidine_deaminase"/>
    <property type="match status" value="1"/>
</dbReference>
<dbReference type="PANTHER" id="PTHR11644">
    <property type="entry name" value="CYTIDINE DEAMINASE"/>
    <property type="match status" value="1"/>
</dbReference>
<dbReference type="InterPro" id="IPR016192">
    <property type="entry name" value="APOBEC/CMP_deaminase_Zn-bd"/>
</dbReference>
<dbReference type="EC" id="3.5.4.5" evidence="4 15"/>
<evidence type="ECO:0000256" key="6">
    <source>
        <dbReference type="ARBA" id="ARBA00022723"/>
    </source>
</evidence>
<evidence type="ECO:0000256" key="10">
    <source>
        <dbReference type="ARBA" id="ARBA00049252"/>
    </source>
</evidence>